<dbReference type="InterPro" id="IPR005749">
    <property type="entry name" value="Ribosomal_uL15_bac-type"/>
</dbReference>
<dbReference type="RefSeq" id="WP_066181228.1">
    <property type="nucleotide sequence ID" value="NZ_LQZT01000034.1"/>
</dbReference>
<dbReference type="InterPro" id="IPR001196">
    <property type="entry name" value="Ribosomal_uL15_CS"/>
</dbReference>
<reference evidence="8 9" key="1">
    <citation type="submission" date="2015-12" db="EMBL/GenBank/DDBJ databases">
        <authorList>
            <person name="Shamseldin A."/>
            <person name="Moawad H."/>
            <person name="Abd El-Rahim W.M."/>
            <person name="Sadowsky M.J."/>
        </authorList>
    </citation>
    <scope>NUCLEOTIDE SEQUENCE [LARGE SCALE GENOMIC DNA]</scope>
    <source>
        <strain evidence="8 9">JC234</strain>
    </source>
</reference>
<dbReference type="OrthoDB" id="9810293at2"/>
<dbReference type="Pfam" id="PF00828">
    <property type="entry name" value="Ribosomal_L27A"/>
    <property type="match status" value="1"/>
</dbReference>
<gene>
    <name evidence="4" type="primary">rplO</name>
    <name evidence="8" type="ORF">AWJ14_17040</name>
</gene>
<dbReference type="EMBL" id="LQZT01000034">
    <property type="protein sequence ID" value="OCW56640.1"/>
    <property type="molecule type" value="Genomic_DNA"/>
</dbReference>
<dbReference type="PANTHER" id="PTHR12934:SF11">
    <property type="entry name" value="LARGE RIBOSOMAL SUBUNIT PROTEIN UL15M"/>
    <property type="match status" value="1"/>
</dbReference>
<evidence type="ECO:0000256" key="6">
    <source>
        <dbReference type="SAM" id="MobiDB-lite"/>
    </source>
</evidence>
<evidence type="ECO:0000256" key="4">
    <source>
        <dbReference type="HAMAP-Rule" id="MF_01341"/>
    </source>
</evidence>
<comment type="subunit">
    <text evidence="4">Part of the 50S ribosomal subunit.</text>
</comment>
<dbReference type="GO" id="GO:0006412">
    <property type="term" value="P:translation"/>
    <property type="evidence" value="ECO:0007669"/>
    <property type="project" value="UniProtKB-UniRule"/>
</dbReference>
<feature type="region of interest" description="Disordered" evidence="6">
    <location>
        <begin position="1"/>
        <end position="44"/>
    </location>
</feature>
<dbReference type="PANTHER" id="PTHR12934">
    <property type="entry name" value="50S RIBOSOMAL PROTEIN L15"/>
    <property type="match status" value="1"/>
</dbReference>
<dbReference type="InterPro" id="IPR036227">
    <property type="entry name" value="Ribosomal_uL15/eL18_sf"/>
</dbReference>
<comment type="caution">
    <text evidence="8">The sequence shown here is derived from an EMBL/GenBank/DDBJ whole genome shotgun (WGS) entry which is preliminary data.</text>
</comment>
<protein>
    <recommendedName>
        <fullName evidence="4">Large ribosomal subunit protein uL15</fullName>
    </recommendedName>
</protein>
<proteinExistence type="inferred from homology"/>
<keyword evidence="3 4" id="KW-0687">Ribonucleoprotein</keyword>
<dbReference type="GO" id="GO:0003735">
    <property type="term" value="F:structural constituent of ribosome"/>
    <property type="evidence" value="ECO:0007669"/>
    <property type="project" value="InterPro"/>
</dbReference>
<keyword evidence="2 4" id="KW-0689">Ribosomal protein</keyword>
<dbReference type="InterPro" id="IPR021131">
    <property type="entry name" value="Ribosomal_uL15/eL18"/>
</dbReference>
<dbReference type="STRING" id="1480615.AWJ14_17040"/>
<keyword evidence="4" id="KW-0699">rRNA-binding</keyword>
<dbReference type="Gene3D" id="3.100.10.10">
    <property type="match status" value="1"/>
</dbReference>
<organism evidence="8 9">
    <name type="scientific">Hoeflea olei</name>
    <dbReference type="NCBI Taxonomy" id="1480615"/>
    <lineage>
        <taxon>Bacteria</taxon>
        <taxon>Pseudomonadati</taxon>
        <taxon>Pseudomonadota</taxon>
        <taxon>Alphaproteobacteria</taxon>
        <taxon>Hyphomicrobiales</taxon>
        <taxon>Rhizobiaceae</taxon>
        <taxon>Hoeflea</taxon>
    </lineage>
</organism>
<dbReference type="SUPFAM" id="SSF52080">
    <property type="entry name" value="Ribosomal proteins L15p and L18e"/>
    <property type="match status" value="1"/>
</dbReference>
<evidence type="ECO:0000256" key="3">
    <source>
        <dbReference type="ARBA" id="ARBA00023274"/>
    </source>
</evidence>
<sequence length="160" mass="16530">MKLNEITDNEGATKNRKRVGRGIGSGSGKTGGRGVKGQKSRSGVAINGFEGGQMPIYRRLPKRGFNNIFSSDFNVVSVGRIQAAIDAGKLDGKKAIDAAALKGAGVIRRLKDGVRVLADGDVKAKLSLEVAGASRSAIEKVEKAGGSVKLLAPAAAAEEK</sequence>
<dbReference type="InterPro" id="IPR030878">
    <property type="entry name" value="Ribosomal_uL15"/>
</dbReference>
<feature type="compositionally biased region" description="Gly residues" evidence="6">
    <location>
        <begin position="21"/>
        <end position="35"/>
    </location>
</feature>
<dbReference type="HAMAP" id="MF_01341">
    <property type="entry name" value="Ribosomal_uL15"/>
    <property type="match status" value="1"/>
</dbReference>
<feature type="domain" description="Large ribosomal subunit protein uL15/eL18" evidence="7">
    <location>
        <begin position="75"/>
        <end position="148"/>
    </location>
</feature>
<dbReference type="GO" id="GO:0022625">
    <property type="term" value="C:cytosolic large ribosomal subunit"/>
    <property type="evidence" value="ECO:0007669"/>
    <property type="project" value="TreeGrafter"/>
</dbReference>
<keyword evidence="4" id="KW-0694">RNA-binding</keyword>
<comment type="function">
    <text evidence="4">Binds to the 23S rRNA.</text>
</comment>
<dbReference type="AlphaFoldDB" id="A0A1C1YTH2"/>
<evidence type="ECO:0000256" key="2">
    <source>
        <dbReference type="ARBA" id="ARBA00022980"/>
    </source>
</evidence>
<evidence type="ECO:0000313" key="8">
    <source>
        <dbReference type="EMBL" id="OCW56640.1"/>
    </source>
</evidence>
<dbReference type="GO" id="GO:0019843">
    <property type="term" value="F:rRNA binding"/>
    <property type="evidence" value="ECO:0007669"/>
    <property type="project" value="UniProtKB-UniRule"/>
</dbReference>
<keyword evidence="9" id="KW-1185">Reference proteome</keyword>
<dbReference type="PROSITE" id="PS00475">
    <property type="entry name" value="RIBOSOMAL_L15"/>
    <property type="match status" value="1"/>
</dbReference>
<evidence type="ECO:0000313" key="9">
    <source>
        <dbReference type="Proteomes" id="UP000094795"/>
    </source>
</evidence>
<accession>A0A1C1YTH2</accession>
<dbReference type="Proteomes" id="UP000094795">
    <property type="component" value="Unassembled WGS sequence"/>
</dbReference>
<evidence type="ECO:0000256" key="1">
    <source>
        <dbReference type="ARBA" id="ARBA00007320"/>
    </source>
</evidence>
<dbReference type="NCBIfam" id="TIGR01071">
    <property type="entry name" value="rplO_bact"/>
    <property type="match status" value="1"/>
</dbReference>
<evidence type="ECO:0000256" key="5">
    <source>
        <dbReference type="RuleBase" id="RU003888"/>
    </source>
</evidence>
<comment type="similarity">
    <text evidence="1 4 5">Belongs to the universal ribosomal protein uL15 family.</text>
</comment>
<name>A0A1C1YTH2_9HYPH</name>
<evidence type="ECO:0000259" key="7">
    <source>
        <dbReference type="Pfam" id="PF00828"/>
    </source>
</evidence>